<reference evidence="2 3" key="1">
    <citation type="submission" date="2008-04" db="EMBL/GenBank/DDBJ databases">
        <title>Draft genome sequence of Bacteroides coprocola (DSM 17136).</title>
        <authorList>
            <person name="Sudarsanam P."/>
            <person name="Ley R."/>
            <person name="Guruge J."/>
            <person name="Turnbaugh P.J."/>
            <person name="Mahowald M."/>
            <person name="Liep D."/>
            <person name="Gordon J."/>
        </authorList>
    </citation>
    <scope>NUCLEOTIDE SEQUENCE [LARGE SCALE GENOMIC DNA]</scope>
    <source>
        <strain evidence="2 3">DSM 17136</strain>
    </source>
</reference>
<dbReference type="InterPro" id="IPR041657">
    <property type="entry name" value="HTH_17"/>
</dbReference>
<organism evidence="2 3">
    <name type="scientific">Phocaeicola coprocola DSM 17136</name>
    <dbReference type="NCBI Taxonomy" id="470145"/>
    <lineage>
        <taxon>Bacteria</taxon>
        <taxon>Pseudomonadati</taxon>
        <taxon>Bacteroidota</taxon>
        <taxon>Bacteroidia</taxon>
        <taxon>Bacteroidales</taxon>
        <taxon>Bacteroidaceae</taxon>
        <taxon>Phocaeicola</taxon>
    </lineage>
</organism>
<name>B3JH44_9BACT</name>
<dbReference type="Pfam" id="PF12728">
    <property type="entry name" value="HTH_17"/>
    <property type="match status" value="1"/>
</dbReference>
<gene>
    <name evidence="2" type="ORF">BACCOP_01200</name>
</gene>
<feature type="domain" description="Helix-turn-helix" evidence="1">
    <location>
        <begin position="69"/>
        <end position="113"/>
    </location>
</feature>
<dbReference type="SUPFAM" id="SSF46955">
    <property type="entry name" value="Putative DNA-binding domain"/>
    <property type="match status" value="1"/>
</dbReference>
<dbReference type="Proteomes" id="UP000003146">
    <property type="component" value="Unassembled WGS sequence"/>
</dbReference>
<dbReference type="PANTHER" id="PTHR34585">
    <property type="match status" value="1"/>
</dbReference>
<accession>B3JH44</accession>
<dbReference type="STRING" id="470145.BACCOP_01200"/>
<dbReference type="HOGENOM" id="CLU_133781_3_1_10"/>
<dbReference type="InterPro" id="IPR009061">
    <property type="entry name" value="DNA-bd_dom_put_sf"/>
</dbReference>
<evidence type="ECO:0000313" key="3">
    <source>
        <dbReference type="Proteomes" id="UP000003146"/>
    </source>
</evidence>
<dbReference type="AlphaFoldDB" id="B3JH44"/>
<protein>
    <submittedName>
        <fullName evidence="2">DNA binding domain, excisionase family</fullName>
    </submittedName>
</protein>
<proteinExistence type="predicted"/>
<dbReference type="EMBL" id="ABIY02000071">
    <property type="protein sequence ID" value="EDV01788.1"/>
    <property type="molecule type" value="Genomic_DNA"/>
</dbReference>
<evidence type="ECO:0000313" key="2">
    <source>
        <dbReference type="EMBL" id="EDV01788.1"/>
    </source>
</evidence>
<reference evidence="2 3" key="2">
    <citation type="submission" date="2008-04" db="EMBL/GenBank/DDBJ databases">
        <authorList>
            <person name="Fulton L."/>
            <person name="Clifton S."/>
            <person name="Fulton B."/>
            <person name="Xu J."/>
            <person name="Minx P."/>
            <person name="Pepin K.H."/>
            <person name="Johnson M."/>
            <person name="Thiruvilangam P."/>
            <person name="Bhonagiri V."/>
            <person name="Nash W.E."/>
            <person name="Mardis E.R."/>
            <person name="Wilson R.K."/>
        </authorList>
    </citation>
    <scope>NUCLEOTIDE SEQUENCE [LARGE SCALE GENOMIC DNA]</scope>
    <source>
        <strain evidence="2 3">DSM 17136</strain>
    </source>
</reference>
<dbReference type="eggNOG" id="ENOG5031K1C">
    <property type="taxonomic scope" value="Bacteria"/>
</dbReference>
<evidence type="ECO:0000259" key="1">
    <source>
        <dbReference type="Pfam" id="PF12728"/>
    </source>
</evidence>
<sequence length="117" mass="13496">MHATGGAPFEGIEQRYQLKTMSMYNELKTKDDAWMQSVHERIDRLSAMIDGISRDGAVPPKEDVYLCDKEVACMLKVSRRTLGEYRSNGTLPYYVLGGKVLYKRSEIEQVLNREYRV</sequence>
<dbReference type="PANTHER" id="PTHR34585:SF22">
    <property type="entry name" value="HELIX-TURN-HELIX DOMAIN-CONTAINING PROTEIN"/>
    <property type="match status" value="1"/>
</dbReference>
<comment type="caution">
    <text evidence="2">The sequence shown here is derived from an EMBL/GenBank/DDBJ whole genome shotgun (WGS) entry which is preliminary data.</text>
</comment>